<evidence type="ECO:0000256" key="4">
    <source>
        <dbReference type="HAMAP-Rule" id="MF_01970"/>
    </source>
</evidence>
<accession>A0A562JEM3</accession>
<dbReference type="InterPro" id="IPR015424">
    <property type="entry name" value="PyrdxlP-dep_Trfase"/>
</dbReference>
<comment type="pathway">
    <text evidence="4 6">Cofactor biosynthesis; NAD(+) biosynthesis; quinolinate from L-kynurenine: step 2/3.</text>
</comment>
<dbReference type="GO" id="GO:0005737">
    <property type="term" value="C:cytoplasm"/>
    <property type="evidence" value="ECO:0007669"/>
    <property type="project" value="UniProtKB-UniRule"/>
</dbReference>
<dbReference type="InterPro" id="IPR015421">
    <property type="entry name" value="PyrdxlP-dep_Trfase_major"/>
</dbReference>
<dbReference type="GO" id="GO:0019805">
    <property type="term" value="P:quinolinate biosynthetic process"/>
    <property type="evidence" value="ECO:0007669"/>
    <property type="project" value="UniProtKB-UniRule"/>
</dbReference>
<comment type="pathway">
    <text evidence="4 6">Amino-acid degradation; L-kynurenine degradation; L-alanine and anthranilate from L-kynurenine: step 1/1.</text>
</comment>
<dbReference type="GO" id="GO:0030429">
    <property type="term" value="F:kynureninase activity"/>
    <property type="evidence" value="ECO:0007669"/>
    <property type="project" value="UniProtKB-UniRule"/>
</dbReference>
<comment type="catalytic activity">
    <reaction evidence="4 6">
        <text>L-kynurenine + H2O = anthranilate + L-alanine + H(+)</text>
        <dbReference type="Rhea" id="RHEA:16813"/>
        <dbReference type="ChEBI" id="CHEBI:15377"/>
        <dbReference type="ChEBI" id="CHEBI:15378"/>
        <dbReference type="ChEBI" id="CHEBI:16567"/>
        <dbReference type="ChEBI" id="CHEBI:57959"/>
        <dbReference type="ChEBI" id="CHEBI:57972"/>
        <dbReference type="EC" id="3.7.1.3"/>
    </reaction>
</comment>
<dbReference type="InterPro" id="IPR015422">
    <property type="entry name" value="PyrdxlP-dep_Trfase_small"/>
</dbReference>
<dbReference type="EMBL" id="VLKH01000003">
    <property type="protein sequence ID" value="TWH81483.1"/>
    <property type="molecule type" value="Genomic_DNA"/>
</dbReference>
<dbReference type="PIRSF" id="PIRSF038800">
    <property type="entry name" value="KYNU"/>
    <property type="match status" value="1"/>
</dbReference>
<feature type="binding site" evidence="4">
    <location>
        <position position="100"/>
    </location>
    <ligand>
        <name>pyridoxal 5'-phosphate</name>
        <dbReference type="ChEBI" id="CHEBI:597326"/>
    </ligand>
</feature>
<dbReference type="HAMAP" id="MF_01970">
    <property type="entry name" value="Kynureninase"/>
    <property type="match status" value="1"/>
</dbReference>
<organism evidence="7 8">
    <name type="scientific">Sedimentibacter saalensis</name>
    <dbReference type="NCBI Taxonomy" id="130788"/>
    <lineage>
        <taxon>Bacteria</taxon>
        <taxon>Bacillati</taxon>
        <taxon>Bacillota</taxon>
        <taxon>Tissierellia</taxon>
        <taxon>Sedimentibacter</taxon>
    </lineage>
</organism>
<feature type="binding site" evidence="4">
    <location>
        <position position="101"/>
    </location>
    <ligand>
        <name>pyridoxal 5'-phosphate</name>
        <dbReference type="ChEBI" id="CHEBI:597326"/>
    </ligand>
</feature>
<evidence type="ECO:0000313" key="7">
    <source>
        <dbReference type="EMBL" id="TWH81483.1"/>
    </source>
</evidence>
<dbReference type="UniPathway" id="UPA00334">
    <property type="reaction ID" value="UER00455"/>
</dbReference>
<sequence>MYNFELTREFARNLDKEDRLAKFKERFYINEGEIYMDGNSCGLCSKDAEETLFKALKAWKELGIGIWTKGGYFLYQDTLGALMAPLLNAEPEEVTCGNSTTVNVHQGILTFYHPTPERNKIVMDDISFPSDKYAVISDIRAAGYNPDECLKEVKSRDGEFIYEDDIIEAMTDDVCIVLLPSVLYRSAQLVDMERITKEAHKRGIYVGFDLCHSIGVVPHDFKKIDPDFALWCDYKYLSGGPGAIAGLYINKKHFNMKPGLAGWQGNRKDTQFNLYQSFEHAKYAGGWQIGTQPILSMAPLEGSLNMINEAGLENIRAKSLNITAYLMYLIDEKLAKYGFGVGNPREDAVRGGHIALTHDDALRINEAFKANKIIPDFRYPNVIRLAPAPLYNSYEDVYEMVERIIKIMENKEYENYENQNREGLTNNI</sequence>
<feature type="binding site" evidence="4">
    <location>
        <position position="209"/>
    </location>
    <ligand>
        <name>pyridoxal 5'-phosphate</name>
        <dbReference type="ChEBI" id="CHEBI:597326"/>
    </ligand>
</feature>
<evidence type="ECO:0000313" key="8">
    <source>
        <dbReference type="Proteomes" id="UP000315343"/>
    </source>
</evidence>
<dbReference type="PANTHER" id="PTHR14084:SF0">
    <property type="entry name" value="KYNURENINASE"/>
    <property type="match status" value="1"/>
</dbReference>
<dbReference type="UniPathway" id="UPA00253">
    <property type="reaction ID" value="UER00329"/>
</dbReference>
<dbReference type="Pfam" id="PF22580">
    <property type="entry name" value="KYNU_C"/>
    <property type="match status" value="1"/>
</dbReference>
<dbReference type="InterPro" id="IPR010111">
    <property type="entry name" value="Kynureninase"/>
</dbReference>
<proteinExistence type="inferred from homology"/>
<dbReference type="GO" id="GO:0043420">
    <property type="term" value="P:anthranilate metabolic process"/>
    <property type="evidence" value="ECO:0007669"/>
    <property type="project" value="TreeGrafter"/>
</dbReference>
<dbReference type="Gene3D" id="3.40.640.10">
    <property type="entry name" value="Type I PLP-dependent aspartate aminotransferase-like (Major domain)"/>
    <property type="match status" value="1"/>
</dbReference>
<gene>
    <name evidence="4" type="primary">kynU</name>
    <name evidence="7" type="ORF">LY60_01234</name>
</gene>
<dbReference type="GO" id="GO:0009435">
    <property type="term" value="P:NAD+ biosynthetic process"/>
    <property type="evidence" value="ECO:0007669"/>
    <property type="project" value="UniProtKB-UniRule"/>
</dbReference>
<dbReference type="Proteomes" id="UP000315343">
    <property type="component" value="Unassembled WGS sequence"/>
</dbReference>
<dbReference type="GO" id="GO:0019441">
    <property type="term" value="P:L-tryptophan catabolic process to kynurenine"/>
    <property type="evidence" value="ECO:0007669"/>
    <property type="project" value="TreeGrafter"/>
</dbReference>
<comment type="catalytic activity">
    <reaction evidence="6">
        <text>3-hydroxy-L-kynurenine + H2O = 3-hydroxyanthranilate + L-alanine + H(+)</text>
        <dbReference type="Rhea" id="RHEA:25143"/>
        <dbReference type="ChEBI" id="CHEBI:15377"/>
        <dbReference type="ChEBI" id="CHEBI:15378"/>
        <dbReference type="ChEBI" id="CHEBI:36559"/>
        <dbReference type="ChEBI" id="CHEBI:57972"/>
        <dbReference type="ChEBI" id="CHEBI:58125"/>
        <dbReference type="EC" id="3.7.1.3"/>
    </reaction>
</comment>
<comment type="function">
    <text evidence="4 6">Catalyzes the cleavage of L-kynurenine (L-Kyn) and L-3-hydroxykynurenine (L-3OHKyn) into anthranilic acid (AA) and 3-hydroxyanthranilic acid (3-OHAA), respectively.</text>
</comment>
<keyword evidence="8" id="KW-1185">Reference proteome</keyword>
<dbReference type="Gene3D" id="3.90.1150.10">
    <property type="entry name" value="Aspartate Aminotransferase, domain 1"/>
    <property type="match status" value="1"/>
</dbReference>
<comment type="cofactor">
    <cofactor evidence="4 6">
        <name>pyridoxal 5'-phosphate</name>
        <dbReference type="ChEBI" id="CHEBI:597326"/>
    </cofactor>
</comment>
<evidence type="ECO:0000256" key="6">
    <source>
        <dbReference type="PIRNR" id="PIRNR038800"/>
    </source>
</evidence>
<protein>
    <recommendedName>
        <fullName evidence="4 5">Kynureninase</fullName>
        <ecNumber evidence="4 5">3.7.1.3</ecNumber>
    </recommendedName>
    <alternativeName>
        <fullName evidence="4">L-kynurenine hydrolase</fullName>
    </alternativeName>
</protein>
<dbReference type="PANTHER" id="PTHR14084">
    <property type="entry name" value="KYNURENINASE"/>
    <property type="match status" value="1"/>
</dbReference>
<dbReference type="GO" id="GO:0030170">
    <property type="term" value="F:pyridoxal phosphate binding"/>
    <property type="evidence" value="ECO:0007669"/>
    <property type="project" value="UniProtKB-UniRule"/>
</dbReference>
<feature type="binding site" evidence="4">
    <location>
        <begin position="128"/>
        <end position="131"/>
    </location>
    <ligand>
        <name>pyridoxal 5'-phosphate</name>
        <dbReference type="ChEBI" id="CHEBI:597326"/>
    </ligand>
</feature>
<dbReference type="NCBIfam" id="TIGR01814">
    <property type="entry name" value="kynureninase"/>
    <property type="match status" value="1"/>
</dbReference>
<dbReference type="AlphaFoldDB" id="A0A562JEM3"/>
<reference evidence="7 8" key="1">
    <citation type="submission" date="2019-07" db="EMBL/GenBank/DDBJ databases">
        <title>Genomic Encyclopedia of Type Strains, Phase I: the one thousand microbial genomes (KMG-I) project.</title>
        <authorList>
            <person name="Kyrpides N."/>
        </authorList>
    </citation>
    <scope>NUCLEOTIDE SEQUENCE [LARGE SCALE GENOMIC DNA]</scope>
    <source>
        <strain evidence="7 8">DSM 13558</strain>
    </source>
</reference>
<evidence type="ECO:0000256" key="1">
    <source>
        <dbReference type="ARBA" id="ARBA00022642"/>
    </source>
</evidence>
<feature type="binding site" evidence="4">
    <location>
        <position position="212"/>
    </location>
    <ligand>
        <name>pyridoxal 5'-phosphate</name>
        <dbReference type="ChEBI" id="CHEBI:597326"/>
    </ligand>
</feature>
<comment type="subunit">
    <text evidence="4 6">Homodimer.</text>
</comment>
<evidence type="ECO:0000256" key="2">
    <source>
        <dbReference type="ARBA" id="ARBA00022801"/>
    </source>
</evidence>
<keyword evidence="2 4" id="KW-0378">Hydrolase</keyword>
<comment type="caution">
    <text evidence="7">The sequence shown here is derived from an EMBL/GenBank/DDBJ whole genome shotgun (WGS) entry which is preliminary data.</text>
</comment>
<dbReference type="GO" id="GO:0097053">
    <property type="term" value="P:L-kynurenine catabolic process"/>
    <property type="evidence" value="ECO:0007669"/>
    <property type="project" value="UniProtKB-UniRule"/>
</dbReference>
<keyword evidence="3 4" id="KW-0663">Pyridoxal phosphate</keyword>
<dbReference type="RefSeq" id="WP_145081338.1">
    <property type="nucleotide sequence ID" value="NZ_VLKH01000003.1"/>
</dbReference>
<evidence type="ECO:0000256" key="5">
    <source>
        <dbReference type="NCBIfam" id="TIGR01814"/>
    </source>
</evidence>
<comment type="similarity">
    <text evidence="4 6">Belongs to the kynureninase family.</text>
</comment>
<name>A0A562JEM3_9FIRM</name>
<dbReference type="OrthoDB" id="9812626at2"/>
<feature type="binding site" evidence="4">
    <location>
        <position position="291"/>
    </location>
    <ligand>
        <name>pyridoxal 5'-phosphate</name>
        <dbReference type="ChEBI" id="CHEBI:597326"/>
    </ligand>
</feature>
<feature type="binding site" evidence="4">
    <location>
        <position position="234"/>
    </location>
    <ligand>
        <name>pyridoxal 5'-phosphate</name>
        <dbReference type="ChEBI" id="CHEBI:597326"/>
    </ligand>
</feature>
<comment type="caution">
    <text evidence="4">Lacks conserved residue(s) required for the propagation of feature annotation.</text>
</comment>
<feature type="binding site" evidence="4">
    <location>
        <position position="263"/>
    </location>
    <ligand>
        <name>pyridoxal 5'-phosphate</name>
        <dbReference type="ChEBI" id="CHEBI:597326"/>
    </ligand>
</feature>
<dbReference type="SUPFAM" id="SSF53383">
    <property type="entry name" value="PLP-dependent transferases"/>
    <property type="match status" value="1"/>
</dbReference>
<evidence type="ECO:0000256" key="3">
    <source>
        <dbReference type="ARBA" id="ARBA00022898"/>
    </source>
</evidence>
<feature type="modified residue" description="N6-(pyridoxal phosphate)lysine" evidence="4">
    <location>
        <position position="235"/>
    </location>
</feature>
<dbReference type="EC" id="3.7.1.3" evidence="4 5"/>
<keyword evidence="1 4" id="KW-0662">Pyridine nucleotide biosynthesis</keyword>